<proteinExistence type="inferred from homology"/>
<dbReference type="EMBL" id="HBEF01012866">
    <property type="protein sequence ID" value="CAD8335963.1"/>
    <property type="molecule type" value="Transcribed_RNA"/>
</dbReference>
<evidence type="ECO:0000256" key="1">
    <source>
        <dbReference type="ARBA" id="ARBA00004173"/>
    </source>
</evidence>
<accession>A0A7R9WWF2</accession>
<sequence length="501" mass="55951">MQAQVQMQVQMQVQLVRMRLNQLMHYHHHNHHHPQYHPIATAATTTTATTTAAPVDEYSRVARLETFFDGIAKCGRRGNKAVLEVLMECCQPQEAPPESAQSSLFMSPVSTTTTAASHKKSIYVDPYELVNMGHRIGLATAFLKAAEEDDDMGMFIPPKQEGKDSDLLALAKSLQRCASSRRYNTQLMEFVSKEDVLEWSEMVAPMFASTLSTFFFSLLFPGRSAPPSRSSFDYPKIPAESTFFRTPSSPLLFSFGCMSVSLGGEFYRLYTSAADGLSFNRLQNSLLGYGGPTLIIIQSGDCIFGAFTASPWKESKDFYGNSDCFLYQAVPTMAVYRPTISNSNFMYCNSHARSKGYDQQAHGIGFGGTTDQPRLFIAETFDDCRASNRDLTFDNGSLLSATFETDHFEIDNLEVWGVGGTDVVQEALGARDRQRDIRASNIRKARKVDKAAFLDDLRSGLIESKAFAHREQIRGRDDVCIDPDDDKNYLHPNEKKSGSDW</sequence>
<comment type="similarity">
    <text evidence="2">Belongs to the OXR1 family.</text>
</comment>
<dbReference type="InterPro" id="IPR006571">
    <property type="entry name" value="TLDc_dom"/>
</dbReference>
<keyword evidence="3" id="KW-0496">Mitochondrion</keyword>
<feature type="domain" description="TLDc" evidence="6">
    <location>
        <begin position="242"/>
        <end position="419"/>
    </location>
</feature>
<evidence type="ECO:0000256" key="3">
    <source>
        <dbReference type="ARBA" id="ARBA00023128"/>
    </source>
</evidence>
<comment type="subcellular location">
    <subcellularLocation>
        <location evidence="1">Mitochondrion</location>
    </subcellularLocation>
</comment>
<evidence type="ECO:0000313" key="7">
    <source>
        <dbReference type="EMBL" id="CAD8335963.1"/>
    </source>
</evidence>
<feature type="region of interest" description="Disordered" evidence="5">
    <location>
        <begin position="482"/>
        <end position="501"/>
    </location>
</feature>
<evidence type="ECO:0000256" key="5">
    <source>
        <dbReference type="SAM" id="MobiDB-lite"/>
    </source>
</evidence>
<dbReference type="GO" id="GO:0005739">
    <property type="term" value="C:mitochondrion"/>
    <property type="evidence" value="ECO:0007669"/>
    <property type="project" value="UniProtKB-SubCell"/>
</dbReference>
<feature type="compositionally biased region" description="Basic and acidic residues" evidence="5">
    <location>
        <begin position="486"/>
        <end position="501"/>
    </location>
</feature>
<evidence type="ECO:0000259" key="6">
    <source>
        <dbReference type="PROSITE" id="PS51886"/>
    </source>
</evidence>
<dbReference type="PROSITE" id="PS51886">
    <property type="entry name" value="TLDC"/>
    <property type="match status" value="1"/>
</dbReference>
<protein>
    <recommendedName>
        <fullName evidence="4">Oxidation resistance protein 1</fullName>
    </recommendedName>
</protein>
<dbReference type="SMART" id="SM00584">
    <property type="entry name" value="TLDc"/>
    <property type="match status" value="1"/>
</dbReference>
<organism evidence="7">
    <name type="scientific">Craspedostauros australis</name>
    <dbReference type="NCBI Taxonomy" id="1486917"/>
    <lineage>
        <taxon>Eukaryota</taxon>
        <taxon>Sar</taxon>
        <taxon>Stramenopiles</taxon>
        <taxon>Ochrophyta</taxon>
        <taxon>Bacillariophyta</taxon>
        <taxon>Bacillariophyceae</taxon>
        <taxon>Bacillariophycidae</taxon>
        <taxon>Naviculales</taxon>
        <taxon>Naviculaceae</taxon>
        <taxon>Craspedostauros</taxon>
    </lineage>
</organism>
<dbReference type="Pfam" id="PF07534">
    <property type="entry name" value="TLD"/>
    <property type="match status" value="1"/>
</dbReference>
<name>A0A7R9WWF2_9STRA</name>
<reference evidence="7" key="1">
    <citation type="submission" date="2021-01" db="EMBL/GenBank/DDBJ databases">
        <authorList>
            <person name="Corre E."/>
            <person name="Pelletier E."/>
            <person name="Niang G."/>
            <person name="Scheremetjew M."/>
            <person name="Finn R."/>
            <person name="Kale V."/>
            <person name="Holt S."/>
            <person name="Cochrane G."/>
            <person name="Meng A."/>
            <person name="Brown T."/>
            <person name="Cohen L."/>
        </authorList>
    </citation>
    <scope>NUCLEOTIDE SEQUENCE</scope>
    <source>
        <strain evidence="7">CCMP3328</strain>
    </source>
</reference>
<gene>
    <name evidence="7" type="ORF">CAUS1442_LOCUS8091</name>
</gene>
<evidence type="ECO:0000256" key="2">
    <source>
        <dbReference type="ARBA" id="ARBA00009540"/>
    </source>
</evidence>
<dbReference type="PANTHER" id="PTHR23354">
    <property type="entry name" value="NUCLEOLAR PROTEIN 7/ESTROGEN RECEPTOR COACTIVATOR-RELATED"/>
    <property type="match status" value="1"/>
</dbReference>
<evidence type="ECO:0000256" key="4">
    <source>
        <dbReference type="ARBA" id="ARBA00040604"/>
    </source>
</evidence>
<dbReference type="AlphaFoldDB" id="A0A7R9WWF2"/>
<dbReference type="PANTHER" id="PTHR23354:SF62">
    <property type="entry name" value="MUSTARD, ISOFORM V"/>
    <property type="match status" value="1"/>
</dbReference>